<keyword evidence="4" id="KW-1133">Transmembrane helix</keyword>
<dbReference type="InterPro" id="IPR013783">
    <property type="entry name" value="Ig-like_fold"/>
</dbReference>
<dbReference type="Ensembl" id="ENSCPRT00005006722.1">
    <property type="protein sequence ID" value="ENSCPRP00005005738.1"/>
    <property type="gene ID" value="ENSCPRG00005004109.1"/>
</dbReference>
<evidence type="ECO:0000256" key="2">
    <source>
        <dbReference type="ARBA" id="ARBA00008215"/>
    </source>
</evidence>
<evidence type="ECO:0000256" key="5">
    <source>
        <dbReference type="ARBA" id="ARBA00023136"/>
    </source>
</evidence>
<dbReference type="InterPro" id="IPR013106">
    <property type="entry name" value="Ig_V-set"/>
</dbReference>
<dbReference type="GO" id="GO:0009897">
    <property type="term" value="C:external side of plasma membrane"/>
    <property type="evidence" value="ECO:0007669"/>
    <property type="project" value="TreeGrafter"/>
</dbReference>
<evidence type="ECO:0000313" key="11">
    <source>
        <dbReference type="Ensembl" id="ENSCPRP00005005738.1"/>
    </source>
</evidence>
<evidence type="ECO:0000259" key="10">
    <source>
        <dbReference type="PROSITE" id="PS50835"/>
    </source>
</evidence>
<dbReference type="InterPro" id="IPR007110">
    <property type="entry name" value="Ig-like_dom"/>
</dbReference>
<evidence type="ECO:0000256" key="6">
    <source>
        <dbReference type="ARBA" id="ARBA00023157"/>
    </source>
</evidence>
<dbReference type="GO" id="GO:0150077">
    <property type="term" value="P:regulation of neuroinflammatory response"/>
    <property type="evidence" value="ECO:0007669"/>
    <property type="project" value="InterPro"/>
</dbReference>
<evidence type="ECO:0000256" key="9">
    <source>
        <dbReference type="SAM" id="MobiDB-lite"/>
    </source>
</evidence>
<keyword evidence="7" id="KW-0675">Receptor</keyword>
<protein>
    <recommendedName>
        <fullName evidence="10">Ig-like domain-containing protein</fullName>
    </recommendedName>
</protein>
<feature type="compositionally biased region" description="Polar residues" evidence="9">
    <location>
        <begin position="204"/>
        <end position="213"/>
    </location>
</feature>
<feature type="domain" description="Ig-like" evidence="10">
    <location>
        <begin position="105"/>
        <end position="215"/>
    </location>
</feature>
<accession>A0A7M4FT78</accession>
<keyword evidence="6" id="KW-1015">Disulfide bond</keyword>
<dbReference type="Gene3D" id="2.60.40.10">
    <property type="entry name" value="Immunoglobulins"/>
    <property type="match status" value="2"/>
</dbReference>
<dbReference type="InterPro" id="IPR013162">
    <property type="entry name" value="CD80_C2-set"/>
</dbReference>
<feature type="region of interest" description="Disordered" evidence="9">
    <location>
        <begin position="204"/>
        <end position="231"/>
    </location>
</feature>
<dbReference type="InterPro" id="IPR036179">
    <property type="entry name" value="Ig-like_dom_sf"/>
</dbReference>
<dbReference type="InterPro" id="IPR040012">
    <property type="entry name" value="CD200R"/>
</dbReference>
<reference evidence="11" key="1">
    <citation type="submission" date="2025-08" db="UniProtKB">
        <authorList>
            <consortium name="Ensembl"/>
        </authorList>
    </citation>
    <scope>IDENTIFICATION</scope>
</reference>
<evidence type="ECO:0000313" key="12">
    <source>
        <dbReference type="Proteomes" id="UP000594220"/>
    </source>
</evidence>
<dbReference type="OMA" id="CTAERIT"/>
<dbReference type="PANTHER" id="PTHR21462:SF2">
    <property type="entry name" value="CELL SURFACE GLYCOPROTEIN CD200 RECEPTOR 2"/>
    <property type="match status" value="1"/>
</dbReference>
<keyword evidence="3" id="KW-0812">Transmembrane</keyword>
<name>A0A7M4FT78_CROPO</name>
<evidence type="ECO:0000256" key="4">
    <source>
        <dbReference type="ARBA" id="ARBA00022989"/>
    </source>
</evidence>
<keyword evidence="8" id="KW-0325">Glycoprotein</keyword>
<comment type="subcellular location">
    <subcellularLocation>
        <location evidence="1">Membrane</location>
        <topology evidence="1">Single-pass membrane protein</topology>
    </subcellularLocation>
</comment>
<dbReference type="SUPFAM" id="SSF48726">
    <property type="entry name" value="Immunoglobulin"/>
    <property type="match status" value="2"/>
</dbReference>
<dbReference type="Pfam" id="PF08205">
    <property type="entry name" value="C2-set_2"/>
    <property type="match status" value="1"/>
</dbReference>
<sequence length="231" mass="24668">MQLPAACPWCSSPPAGSCAPASMEWGPGEKWQQQCGGSASSRIVLLCPRPSWDSLVAVTWKIRPWSGAHCSLAYRVDTHTVNRTNCSESLDWKSEPEENFTLQLPSVQLTDEGFYICEMVTGDGNFHRCYRLTVLVPPKVTVNCDASGNVVCKAAAGKPAAQILWVPEGCHSATDESHPNGTVTVLSTCIANTTADSQVTCSVSHPTGNQSPSIGCPSEWLWGPGGPAPHD</sequence>
<dbReference type="Pfam" id="PF07686">
    <property type="entry name" value="V-set"/>
    <property type="match status" value="1"/>
</dbReference>
<dbReference type="GeneTree" id="ENSGT00390000014496"/>
<evidence type="ECO:0000256" key="3">
    <source>
        <dbReference type="ARBA" id="ARBA00022692"/>
    </source>
</evidence>
<dbReference type="PROSITE" id="PS50835">
    <property type="entry name" value="IG_LIKE"/>
    <property type="match status" value="1"/>
</dbReference>
<dbReference type="PANTHER" id="PTHR21462">
    <property type="entry name" value="CELL SURFACE GLYCOPROTEIN OX2 RECEPTOR PRECURSOR"/>
    <property type="match status" value="1"/>
</dbReference>
<dbReference type="AlphaFoldDB" id="A0A7M4FT78"/>
<organism evidence="11 12">
    <name type="scientific">Crocodylus porosus</name>
    <name type="common">Saltwater crocodile</name>
    <name type="synonym">Estuarine crocodile</name>
    <dbReference type="NCBI Taxonomy" id="8502"/>
    <lineage>
        <taxon>Eukaryota</taxon>
        <taxon>Metazoa</taxon>
        <taxon>Chordata</taxon>
        <taxon>Craniata</taxon>
        <taxon>Vertebrata</taxon>
        <taxon>Euteleostomi</taxon>
        <taxon>Archelosauria</taxon>
        <taxon>Archosauria</taxon>
        <taxon>Crocodylia</taxon>
        <taxon>Longirostres</taxon>
        <taxon>Crocodylidae</taxon>
        <taxon>Crocodylus</taxon>
    </lineage>
</organism>
<comment type="similarity">
    <text evidence="2">Belongs to the CD200R family.</text>
</comment>
<evidence type="ECO:0000256" key="7">
    <source>
        <dbReference type="ARBA" id="ARBA00023170"/>
    </source>
</evidence>
<proteinExistence type="inferred from homology"/>
<evidence type="ECO:0000256" key="8">
    <source>
        <dbReference type="ARBA" id="ARBA00023180"/>
    </source>
</evidence>
<keyword evidence="5" id="KW-0472">Membrane</keyword>
<dbReference type="Proteomes" id="UP000594220">
    <property type="component" value="Unplaced"/>
</dbReference>
<evidence type="ECO:0000256" key="1">
    <source>
        <dbReference type="ARBA" id="ARBA00004167"/>
    </source>
</evidence>
<dbReference type="GO" id="GO:0038023">
    <property type="term" value="F:signaling receptor activity"/>
    <property type="evidence" value="ECO:0007669"/>
    <property type="project" value="InterPro"/>
</dbReference>
<reference evidence="11" key="2">
    <citation type="submission" date="2025-09" db="UniProtKB">
        <authorList>
            <consortium name="Ensembl"/>
        </authorList>
    </citation>
    <scope>IDENTIFICATION</scope>
</reference>
<keyword evidence="12" id="KW-1185">Reference proteome</keyword>